<proteinExistence type="predicted"/>
<dbReference type="Proteomes" id="UP001524547">
    <property type="component" value="Unassembled WGS sequence"/>
</dbReference>
<evidence type="ECO:0000259" key="1">
    <source>
        <dbReference type="Pfam" id="PF01882"/>
    </source>
</evidence>
<evidence type="ECO:0000313" key="3">
    <source>
        <dbReference type="Proteomes" id="UP001524547"/>
    </source>
</evidence>
<evidence type="ECO:0000313" key="2">
    <source>
        <dbReference type="EMBL" id="MCQ8241027.1"/>
    </source>
</evidence>
<reference evidence="2 3" key="1">
    <citation type="submission" date="2022-06" db="EMBL/GenBank/DDBJ databases">
        <title>Rhizosaccharibacter gen. nov. sp. nov. KSS12, endophytic bacteria isolated from sugarcane.</title>
        <authorList>
            <person name="Pitiwittayakul N."/>
        </authorList>
    </citation>
    <scope>NUCLEOTIDE SEQUENCE [LARGE SCALE GENOMIC DNA]</scope>
    <source>
        <strain evidence="2 3">KSS12</strain>
    </source>
</reference>
<dbReference type="Pfam" id="PF01882">
    <property type="entry name" value="DUF58"/>
    <property type="match status" value="1"/>
</dbReference>
<sequence length="289" mass="32024">MEPEALAARLPPLLLAAERVASTVAQGVHGRRRAGQGDSFWQFRQLMPGESATRIDWRQSARSMRAFVREHEWEAAQTAVLWRDASASMAWRSSDSLPFKRDRAELLLLALGVLLMRGGEHVRLAGDPRRTARTGRPDAERLARDLAHLPADAPPLPDADALPAHGSLVMFGDFLSPLPEIERLFATLAARPLRCHLVQVLDPAEQALPYRGRVRFTGLEGEQETLVPDAEAVRTAYRDAFEHHQEGLRGLCGAARFTLHRHDTDRPPMNTLLALHQALNISAAAGRHP</sequence>
<dbReference type="EMBL" id="JAMZEJ010000005">
    <property type="protein sequence ID" value="MCQ8241027.1"/>
    <property type="molecule type" value="Genomic_DNA"/>
</dbReference>
<gene>
    <name evidence="2" type="ORF">NFI88_09275</name>
</gene>
<comment type="caution">
    <text evidence="2">The sequence shown here is derived from an EMBL/GenBank/DDBJ whole genome shotgun (WGS) entry which is preliminary data.</text>
</comment>
<accession>A0ABT1VXG5</accession>
<dbReference type="RefSeq" id="WP_422919774.1">
    <property type="nucleotide sequence ID" value="NZ_JAMZEJ010000005.1"/>
</dbReference>
<keyword evidence="3" id="KW-1185">Reference proteome</keyword>
<organism evidence="2 3">
    <name type="scientific">Rhizosaccharibacter radicis</name>
    <dbReference type="NCBI Taxonomy" id="2782605"/>
    <lineage>
        <taxon>Bacteria</taxon>
        <taxon>Pseudomonadati</taxon>
        <taxon>Pseudomonadota</taxon>
        <taxon>Alphaproteobacteria</taxon>
        <taxon>Acetobacterales</taxon>
        <taxon>Acetobacteraceae</taxon>
        <taxon>Rhizosaccharibacter</taxon>
    </lineage>
</organism>
<dbReference type="InterPro" id="IPR002881">
    <property type="entry name" value="DUF58"/>
</dbReference>
<protein>
    <submittedName>
        <fullName evidence="2">DUF58 domain-containing protein</fullName>
    </submittedName>
</protein>
<name>A0ABT1VXG5_9PROT</name>
<feature type="domain" description="DUF58" evidence="1">
    <location>
        <begin position="43"/>
        <end position="246"/>
    </location>
</feature>
<dbReference type="PANTHER" id="PTHR33608">
    <property type="entry name" value="BLL2464 PROTEIN"/>
    <property type="match status" value="1"/>
</dbReference>
<dbReference type="PANTHER" id="PTHR33608:SF6">
    <property type="entry name" value="BLL2464 PROTEIN"/>
    <property type="match status" value="1"/>
</dbReference>